<evidence type="ECO:0000256" key="2">
    <source>
        <dbReference type="ARBA" id="ARBA00022679"/>
    </source>
</evidence>
<dbReference type="AlphaFoldDB" id="A0A843A656"/>
<evidence type="ECO:0000259" key="3">
    <source>
        <dbReference type="Pfam" id="PF00156"/>
    </source>
</evidence>
<name>A0A843A656_9CREN</name>
<dbReference type="EMBL" id="JADEZV010000001">
    <property type="protein sequence ID" value="MBE9390778.1"/>
    <property type="molecule type" value="Genomic_DNA"/>
</dbReference>
<organism evidence="4 5">
    <name type="scientific">Fervidicoccus fontis</name>
    <dbReference type="NCBI Taxonomy" id="683846"/>
    <lineage>
        <taxon>Archaea</taxon>
        <taxon>Thermoproteota</taxon>
        <taxon>Thermoprotei</taxon>
        <taxon>Fervidicoccales</taxon>
        <taxon>Fervidicoccaceae</taxon>
        <taxon>Fervidicoccus</taxon>
    </lineage>
</organism>
<evidence type="ECO:0000256" key="1">
    <source>
        <dbReference type="ARBA" id="ARBA00022676"/>
    </source>
</evidence>
<dbReference type="RefSeq" id="WP_193803355.1">
    <property type="nucleotide sequence ID" value="NZ_JADEZV010000001.1"/>
</dbReference>
<dbReference type="SUPFAM" id="SSF53271">
    <property type="entry name" value="PRTase-like"/>
    <property type="match status" value="1"/>
</dbReference>
<dbReference type="GO" id="GO:0016757">
    <property type="term" value="F:glycosyltransferase activity"/>
    <property type="evidence" value="ECO:0007669"/>
    <property type="project" value="UniProtKB-KW"/>
</dbReference>
<dbReference type="PANTHER" id="PTHR43363:SF2">
    <property type="entry name" value="PHOSPHORIBOSYLTRANSFERASE"/>
    <property type="match status" value="1"/>
</dbReference>
<dbReference type="Proteomes" id="UP000652307">
    <property type="component" value="Unassembled WGS sequence"/>
</dbReference>
<dbReference type="Gene3D" id="3.40.50.2020">
    <property type="match status" value="1"/>
</dbReference>
<dbReference type="InterPro" id="IPR000836">
    <property type="entry name" value="PRTase_dom"/>
</dbReference>
<feature type="domain" description="Phosphoribosyltransferase" evidence="3">
    <location>
        <begin position="19"/>
        <end position="180"/>
    </location>
</feature>
<dbReference type="InterPro" id="IPR029057">
    <property type="entry name" value="PRTase-like"/>
</dbReference>
<sequence>MIFPTKFVEWWEVTEWSWRLSEKIDGSGWRPKAIVAVGKGGAVISRILCDMLEVSVMAVLPIRYREHSTGKRNYLSELIEVFYRGQRGNYSIEEGIGEVVGKLSPEIPLDMHVDLKGKRTLIVEEIIATGMHMDLARRIVEKEWRAGETRSAALVWKAPEGKGQPDYYFIRPSRFVWFQFPWSRLNDYIQFLYTIIEVESRENGKRIWSKAELEEQFQIWYGRKPEQKYFLKALRALQRERAIRIEGEVIRIS</sequence>
<accession>A0A843A656</accession>
<proteinExistence type="predicted"/>
<evidence type="ECO:0000313" key="4">
    <source>
        <dbReference type="EMBL" id="MBE9390778.1"/>
    </source>
</evidence>
<gene>
    <name evidence="4" type="ORF">IOK49_01590</name>
</gene>
<keyword evidence="1" id="KW-0328">Glycosyltransferase</keyword>
<dbReference type="PANTHER" id="PTHR43363">
    <property type="entry name" value="HYPOXANTHINE PHOSPHORIBOSYLTRANSFERASE"/>
    <property type="match status" value="1"/>
</dbReference>
<keyword evidence="2" id="KW-0808">Transferase</keyword>
<protein>
    <recommendedName>
        <fullName evidence="3">Phosphoribosyltransferase domain-containing protein</fullName>
    </recommendedName>
</protein>
<dbReference type="Pfam" id="PF00156">
    <property type="entry name" value="Pribosyltran"/>
    <property type="match status" value="1"/>
</dbReference>
<dbReference type="CDD" id="cd06223">
    <property type="entry name" value="PRTases_typeI"/>
    <property type="match status" value="1"/>
</dbReference>
<comment type="caution">
    <text evidence="4">The sequence shown here is derived from an EMBL/GenBank/DDBJ whole genome shotgun (WGS) entry which is preliminary data.</text>
</comment>
<evidence type="ECO:0000313" key="5">
    <source>
        <dbReference type="Proteomes" id="UP000652307"/>
    </source>
</evidence>
<reference evidence="4" key="1">
    <citation type="submission" date="2020-10" db="EMBL/GenBank/DDBJ databases">
        <title>Fervidococcus fontis strain 3639Fd - the first crenarchaeon capable of growth on lipids.</title>
        <authorList>
            <person name="Kochetkova T.V."/>
            <person name="Elcheninov A.G."/>
            <person name="Toschakov S.V."/>
            <person name="Kublanov I.V."/>
        </authorList>
    </citation>
    <scope>NUCLEOTIDE SEQUENCE</scope>
    <source>
        <strain evidence="4">3639Fd</strain>
    </source>
</reference>